<evidence type="ECO:0000313" key="4">
    <source>
        <dbReference type="Proteomes" id="UP000676967"/>
    </source>
</evidence>
<dbReference type="RefSeq" id="WP_189333258.1">
    <property type="nucleotide sequence ID" value="NZ_AP023356.1"/>
</dbReference>
<dbReference type="EMBL" id="AP023356">
    <property type="protein sequence ID" value="BCJ41624.1"/>
    <property type="molecule type" value="Genomic_DNA"/>
</dbReference>
<proteinExistence type="predicted"/>
<gene>
    <name evidence="3" type="ORF">Aiant_22810</name>
</gene>
<evidence type="ECO:0000256" key="1">
    <source>
        <dbReference type="SAM" id="MobiDB-lite"/>
    </source>
</evidence>
<protein>
    <submittedName>
        <fullName evidence="3">Uncharacterized protein</fullName>
    </submittedName>
</protein>
<evidence type="ECO:0000313" key="3">
    <source>
        <dbReference type="EMBL" id="BCJ41624.1"/>
    </source>
</evidence>
<reference evidence="3 4" key="1">
    <citation type="submission" date="2020-08" db="EMBL/GenBank/DDBJ databases">
        <title>Whole genome shotgun sequence of Actinoplanes ianthinogenes NBRC 13996.</title>
        <authorList>
            <person name="Komaki H."/>
            <person name="Tamura T."/>
        </authorList>
    </citation>
    <scope>NUCLEOTIDE SEQUENCE [LARGE SCALE GENOMIC DNA]</scope>
    <source>
        <strain evidence="3 4">NBRC 13996</strain>
    </source>
</reference>
<feature type="transmembrane region" description="Helical" evidence="2">
    <location>
        <begin position="43"/>
        <end position="65"/>
    </location>
</feature>
<feature type="region of interest" description="Disordered" evidence="1">
    <location>
        <begin position="74"/>
        <end position="112"/>
    </location>
</feature>
<keyword evidence="2" id="KW-0472">Membrane</keyword>
<keyword evidence="4" id="KW-1185">Reference proteome</keyword>
<name>A0ABM7LQU2_9ACTN</name>
<organism evidence="3 4">
    <name type="scientific">Actinoplanes ianthinogenes</name>
    <dbReference type="NCBI Taxonomy" id="122358"/>
    <lineage>
        <taxon>Bacteria</taxon>
        <taxon>Bacillati</taxon>
        <taxon>Actinomycetota</taxon>
        <taxon>Actinomycetes</taxon>
        <taxon>Micromonosporales</taxon>
        <taxon>Micromonosporaceae</taxon>
        <taxon>Actinoplanes</taxon>
    </lineage>
</organism>
<keyword evidence="2" id="KW-1133">Transmembrane helix</keyword>
<accession>A0ABM7LQU2</accession>
<evidence type="ECO:0000256" key="2">
    <source>
        <dbReference type="SAM" id="Phobius"/>
    </source>
</evidence>
<sequence length="112" mass="11353">MGSLGRGVRGLASVMVAVGVIGSVGSGIVLLVTLLVAKDRADLAGHAFVFSGQVLCVGAVLFGAARLLEGRRVAHGDPETEESEPAESLVLLTGPDRQPEPDAARSPRGPLG</sequence>
<feature type="transmembrane region" description="Helical" evidence="2">
    <location>
        <begin position="12"/>
        <end position="37"/>
    </location>
</feature>
<dbReference type="Proteomes" id="UP000676967">
    <property type="component" value="Chromosome"/>
</dbReference>
<keyword evidence="2" id="KW-0812">Transmembrane</keyword>